<keyword evidence="2" id="KW-1185">Reference proteome</keyword>
<accession>A0A662ZH63</accession>
<reference evidence="1 2" key="1">
    <citation type="submission" date="2016-10" db="EMBL/GenBank/DDBJ databases">
        <authorList>
            <person name="Varghese N."/>
            <person name="Submissions S."/>
        </authorList>
    </citation>
    <scope>NUCLEOTIDE SEQUENCE [LARGE SCALE GENOMIC DNA]</scope>
    <source>
        <strain evidence="1 2">DSM 1361</strain>
    </source>
</reference>
<dbReference type="InterPro" id="IPR011604">
    <property type="entry name" value="PDDEXK-like_dom_sf"/>
</dbReference>
<dbReference type="OrthoDB" id="9766061at2"/>
<name>A0A662ZH63_9GAMM</name>
<gene>
    <name evidence="1" type="ORF">SAMN02910344_01217</name>
</gene>
<dbReference type="Gene3D" id="3.90.320.10">
    <property type="match status" value="1"/>
</dbReference>
<evidence type="ECO:0008006" key="3">
    <source>
        <dbReference type="Google" id="ProtNLM"/>
    </source>
</evidence>
<protein>
    <recommendedName>
        <fullName evidence="3">DUF2800 domain-containing protein</fullName>
    </recommendedName>
</protein>
<dbReference type="AlphaFoldDB" id="A0A662ZH63"/>
<dbReference type="Pfam" id="PF10926">
    <property type="entry name" value="DUF2800"/>
    <property type="match status" value="1"/>
</dbReference>
<evidence type="ECO:0000313" key="2">
    <source>
        <dbReference type="Proteomes" id="UP000243745"/>
    </source>
</evidence>
<dbReference type="Proteomes" id="UP000243745">
    <property type="component" value="Unassembled WGS sequence"/>
</dbReference>
<dbReference type="EMBL" id="FOXF01000018">
    <property type="protein sequence ID" value="SFP37248.1"/>
    <property type="molecule type" value="Genomic_DNA"/>
</dbReference>
<organism evidence="1 2">
    <name type="scientific">Ruminobacter amylophilus</name>
    <dbReference type="NCBI Taxonomy" id="867"/>
    <lineage>
        <taxon>Bacteria</taxon>
        <taxon>Pseudomonadati</taxon>
        <taxon>Pseudomonadota</taxon>
        <taxon>Gammaproteobacteria</taxon>
        <taxon>Aeromonadales</taxon>
        <taxon>Succinivibrionaceae</taxon>
        <taxon>Ruminobacter</taxon>
    </lineage>
</organism>
<dbReference type="InterPro" id="IPR021229">
    <property type="entry name" value="DUF2800"/>
</dbReference>
<sequence length="379" mass="41938">MAKHAYLSASASHRWLACPPSAKLCAELEDQSSPYAQQGTDAHELCEYLVTKALGRDASDPTPHLSFYDAEMQESADGYCGFVMEHVSAAKEHCSDPLVCVEQRLDFSRWVKDGFGTGDCVIVADDLLHIIDLKYGVGVLVTASGEDGTGNSQLKCYALGALDTFGALYDIRRIRLSIYQPRRDNVDTYEMSADELLKWADEVLKPTAELAYEGGGEFHAGDHCQFCKLKATCRARAEYSMELAKYDFADAPTLDSTEIAAILPQIDSLVSWADDIKAYALEQALSGVRYPHFKLVEGRSIRKYTDENEVAKVVQNAGYDPFEKKLLGITSMTRQLGKKKFEELLSGLVIKPVGKPVLVSDTDPRPEFNTAKSDFIEEN</sequence>
<evidence type="ECO:0000313" key="1">
    <source>
        <dbReference type="EMBL" id="SFP37248.1"/>
    </source>
</evidence>
<proteinExistence type="predicted"/>
<dbReference type="RefSeq" id="WP_093141924.1">
    <property type="nucleotide sequence ID" value="NZ_FOXF01000018.1"/>
</dbReference>